<keyword evidence="6 9" id="KW-0067">ATP-binding</keyword>
<evidence type="ECO:0000256" key="5">
    <source>
        <dbReference type="ARBA" id="ARBA00022741"/>
    </source>
</evidence>
<dbReference type="InterPro" id="IPR050388">
    <property type="entry name" value="ABC_Ni/Peptide_Import"/>
</dbReference>
<evidence type="ECO:0000313" key="10">
    <source>
        <dbReference type="Proteomes" id="UP000318801"/>
    </source>
</evidence>
<evidence type="ECO:0000259" key="8">
    <source>
        <dbReference type="PROSITE" id="PS50893"/>
    </source>
</evidence>
<dbReference type="GO" id="GO:0005886">
    <property type="term" value="C:plasma membrane"/>
    <property type="evidence" value="ECO:0007669"/>
    <property type="project" value="UniProtKB-SubCell"/>
</dbReference>
<dbReference type="EMBL" id="VHLG01000003">
    <property type="protein sequence ID" value="TPW31835.1"/>
    <property type="molecule type" value="Genomic_DNA"/>
</dbReference>
<proteinExistence type="inferred from homology"/>
<protein>
    <submittedName>
        <fullName evidence="9">ABC transporter ATP-binding protein</fullName>
    </submittedName>
</protein>
<keyword evidence="4" id="KW-1003">Cell membrane</keyword>
<comment type="caution">
    <text evidence="9">The sequence shown here is derived from an EMBL/GenBank/DDBJ whole genome shotgun (WGS) entry which is preliminary data.</text>
</comment>
<dbReference type="Proteomes" id="UP000318801">
    <property type="component" value="Unassembled WGS sequence"/>
</dbReference>
<dbReference type="InterPro" id="IPR003593">
    <property type="entry name" value="AAA+_ATPase"/>
</dbReference>
<dbReference type="AlphaFoldDB" id="A0A506UFP3"/>
<reference evidence="9 10" key="1">
    <citation type="submission" date="2019-06" db="EMBL/GenBank/DDBJ databases">
        <authorList>
            <person name="Li M."/>
        </authorList>
    </citation>
    <scope>NUCLEOTIDE SEQUENCE [LARGE SCALE GENOMIC DNA]</scope>
    <source>
        <strain evidence="9 10">BGMRC2036</strain>
    </source>
</reference>
<evidence type="ECO:0000256" key="2">
    <source>
        <dbReference type="ARBA" id="ARBA00005417"/>
    </source>
</evidence>
<dbReference type="InterPro" id="IPR017871">
    <property type="entry name" value="ABC_transporter-like_CS"/>
</dbReference>
<keyword evidence="10" id="KW-1185">Reference proteome</keyword>
<dbReference type="InterPro" id="IPR003439">
    <property type="entry name" value="ABC_transporter-like_ATP-bd"/>
</dbReference>
<dbReference type="GO" id="GO:0055085">
    <property type="term" value="P:transmembrane transport"/>
    <property type="evidence" value="ECO:0007669"/>
    <property type="project" value="UniProtKB-ARBA"/>
</dbReference>
<dbReference type="GO" id="GO:0015833">
    <property type="term" value="P:peptide transport"/>
    <property type="evidence" value="ECO:0007669"/>
    <property type="project" value="InterPro"/>
</dbReference>
<comment type="similarity">
    <text evidence="2">Belongs to the ABC transporter superfamily.</text>
</comment>
<dbReference type="InterPro" id="IPR027417">
    <property type="entry name" value="P-loop_NTPase"/>
</dbReference>
<dbReference type="PROSITE" id="PS00211">
    <property type="entry name" value="ABC_TRANSPORTER_1"/>
    <property type="match status" value="1"/>
</dbReference>
<name>A0A506UFP3_9HYPH</name>
<dbReference type="NCBIfam" id="TIGR01727">
    <property type="entry name" value="oligo_HPY"/>
    <property type="match status" value="1"/>
</dbReference>
<gene>
    <name evidence="9" type="ORF">FJU08_07430</name>
</gene>
<dbReference type="SUPFAM" id="SSF52540">
    <property type="entry name" value="P-loop containing nucleoside triphosphate hydrolases"/>
    <property type="match status" value="1"/>
</dbReference>
<evidence type="ECO:0000256" key="4">
    <source>
        <dbReference type="ARBA" id="ARBA00022475"/>
    </source>
</evidence>
<keyword evidence="5" id="KW-0547">Nucleotide-binding</keyword>
<dbReference type="FunFam" id="3.40.50.300:FF:000016">
    <property type="entry name" value="Oligopeptide ABC transporter ATP-binding component"/>
    <property type="match status" value="1"/>
</dbReference>
<evidence type="ECO:0000313" key="9">
    <source>
        <dbReference type="EMBL" id="TPW31835.1"/>
    </source>
</evidence>
<dbReference type="OrthoDB" id="9815712at2"/>
<dbReference type="Gene3D" id="3.40.50.300">
    <property type="entry name" value="P-loop containing nucleotide triphosphate hydrolases"/>
    <property type="match status" value="1"/>
</dbReference>
<dbReference type="PANTHER" id="PTHR43297:SF2">
    <property type="entry name" value="DIPEPTIDE TRANSPORT ATP-BINDING PROTEIN DPPD"/>
    <property type="match status" value="1"/>
</dbReference>
<keyword evidence="7" id="KW-0472">Membrane</keyword>
<organism evidence="9 10">
    <name type="scientific">Martelella alba</name>
    <dbReference type="NCBI Taxonomy" id="2590451"/>
    <lineage>
        <taxon>Bacteria</taxon>
        <taxon>Pseudomonadati</taxon>
        <taxon>Pseudomonadota</taxon>
        <taxon>Alphaproteobacteria</taxon>
        <taxon>Hyphomicrobiales</taxon>
        <taxon>Aurantimonadaceae</taxon>
        <taxon>Martelella</taxon>
    </lineage>
</organism>
<evidence type="ECO:0000256" key="3">
    <source>
        <dbReference type="ARBA" id="ARBA00022448"/>
    </source>
</evidence>
<evidence type="ECO:0000256" key="6">
    <source>
        <dbReference type="ARBA" id="ARBA00022840"/>
    </source>
</evidence>
<feature type="domain" description="ABC transporter" evidence="8">
    <location>
        <begin position="20"/>
        <end position="268"/>
    </location>
</feature>
<comment type="subcellular location">
    <subcellularLocation>
        <location evidence="1">Cell inner membrane</location>
        <topology evidence="1">Peripheral membrane protein</topology>
    </subcellularLocation>
</comment>
<dbReference type="PANTHER" id="PTHR43297">
    <property type="entry name" value="OLIGOPEPTIDE TRANSPORT ATP-BINDING PROTEIN APPD"/>
    <property type="match status" value="1"/>
</dbReference>
<sequence>MQETATPHDSQTGAEPLLDVKGLHVAFDAPAGTARILEDVNLAIHSGEILGVVGESGSGKSVTAMSIIRLLSKPGRVTEGSVIFRNQDLLALNKDQMRHIRGSEIAMIFQNPRSSLNPVFKIGRTMREVLKVHEGLKPKEADRRAMELLSSVGLGDPASILKRYPHQVSGGMAQRIMIALALASRPHLLIADEPTTALDVTIQYQIIRLLKQLRDETGLAQIVITHNLGVVAELCDRVAVMYAGSVVEEAPVVDLFDAPRHPYTKGLLAARAAHASGERRLQTIPGQVPDLLNRPSGCAFRTRCPFAADICATARPPVEDDGSRKIACHRWKEIA</sequence>
<dbReference type="InterPro" id="IPR013563">
    <property type="entry name" value="Oligopep_ABC_C"/>
</dbReference>
<accession>A0A506UFP3</accession>
<dbReference type="CDD" id="cd03257">
    <property type="entry name" value="ABC_NikE_OppD_transporters"/>
    <property type="match status" value="1"/>
</dbReference>
<keyword evidence="3" id="KW-0813">Transport</keyword>
<dbReference type="SMART" id="SM00382">
    <property type="entry name" value="AAA"/>
    <property type="match status" value="1"/>
</dbReference>
<dbReference type="GO" id="GO:0016887">
    <property type="term" value="F:ATP hydrolysis activity"/>
    <property type="evidence" value="ECO:0007669"/>
    <property type="project" value="InterPro"/>
</dbReference>
<dbReference type="GO" id="GO:0005524">
    <property type="term" value="F:ATP binding"/>
    <property type="evidence" value="ECO:0007669"/>
    <property type="project" value="UniProtKB-KW"/>
</dbReference>
<evidence type="ECO:0000256" key="1">
    <source>
        <dbReference type="ARBA" id="ARBA00004417"/>
    </source>
</evidence>
<dbReference type="PROSITE" id="PS50893">
    <property type="entry name" value="ABC_TRANSPORTER_2"/>
    <property type="match status" value="1"/>
</dbReference>
<dbReference type="Pfam" id="PF08352">
    <property type="entry name" value="oligo_HPY"/>
    <property type="match status" value="1"/>
</dbReference>
<evidence type="ECO:0000256" key="7">
    <source>
        <dbReference type="ARBA" id="ARBA00023136"/>
    </source>
</evidence>
<dbReference type="Pfam" id="PF00005">
    <property type="entry name" value="ABC_tran"/>
    <property type="match status" value="1"/>
</dbReference>